<reference evidence="11 12" key="1">
    <citation type="submission" date="2018-08" db="EMBL/GenBank/DDBJ databases">
        <title>A genome reference for cultivated species of the human gut microbiota.</title>
        <authorList>
            <person name="Zou Y."/>
            <person name="Xue W."/>
            <person name="Luo G."/>
        </authorList>
    </citation>
    <scope>NUCLEOTIDE SEQUENCE [LARGE SCALE GENOMIC DNA]</scope>
    <source>
        <strain evidence="10 11">AF14-6AC</strain>
        <strain evidence="9 12">AF16-14</strain>
    </source>
</reference>
<evidence type="ECO:0000256" key="2">
    <source>
        <dbReference type="ARBA" id="ARBA00022485"/>
    </source>
</evidence>
<dbReference type="NCBIfam" id="TIGR04085">
    <property type="entry name" value="rSAM_more_4Fe4S"/>
    <property type="match status" value="1"/>
</dbReference>
<dbReference type="SFLD" id="SFLDG01386">
    <property type="entry name" value="main_SPASM_domain-containing"/>
    <property type="match status" value="1"/>
</dbReference>
<dbReference type="InterPro" id="IPR017200">
    <property type="entry name" value="PqqE-like"/>
</dbReference>
<evidence type="ECO:0000256" key="4">
    <source>
        <dbReference type="ARBA" id="ARBA00022723"/>
    </source>
</evidence>
<dbReference type="Proteomes" id="UP000284243">
    <property type="component" value="Unassembled WGS sequence"/>
</dbReference>
<dbReference type="GeneID" id="61273862"/>
<dbReference type="InterPro" id="IPR007197">
    <property type="entry name" value="rSAM"/>
</dbReference>
<evidence type="ECO:0000313" key="8">
    <source>
        <dbReference type="EMBL" id="MCG4961325.1"/>
    </source>
</evidence>
<dbReference type="PIRSF" id="PIRSF037420">
    <property type="entry name" value="PQQ_syn_pqqE"/>
    <property type="match status" value="1"/>
</dbReference>
<comment type="cofactor">
    <cofactor evidence="1">
        <name>[4Fe-4S] cluster</name>
        <dbReference type="ChEBI" id="CHEBI:49883"/>
    </cofactor>
</comment>
<evidence type="ECO:0000259" key="7">
    <source>
        <dbReference type="PROSITE" id="PS51918"/>
    </source>
</evidence>
<dbReference type="InterPro" id="IPR026404">
    <property type="entry name" value="rSAM_w_lipo"/>
</dbReference>
<keyword evidence="6" id="KW-0411">Iron-sulfur</keyword>
<dbReference type="PANTHER" id="PTHR11228:SF7">
    <property type="entry name" value="PQQA PEPTIDE CYCLASE"/>
    <property type="match status" value="1"/>
</dbReference>
<dbReference type="SFLD" id="SFLDS00029">
    <property type="entry name" value="Radical_SAM"/>
    <property type="match status" value="1"/>
</dbReference>
<proteinExistence type="predicted"/>
<evidence type="ECO:0000256" key="1">
    <source>
        <dbReference type="ARBA" id="ARBA00001966"/>
    </source>
</evidence>
<dbReference type="OMA" id="IVWNFTN"/>
<dbReference type="PROSITE" id="PS51918">
    <property type="entry name" value="RADICAL_SAM"/>
    <property type="match status" value="1"/>
</dbReference>
<dbReference type="NCBIfam" id="TIGR04133">
    <property type="entry name" value="rSAM_w_lipo"/>
    <property type="match status" value="1"/>
</dbReference>
<dbReference type="Gene3D" id="3.20.20.70">
    <property type="entry name" value="Aldolase class I"/>
    <property type="match status" value="1"/>
</dbReference>
<dbReference type="GO" id="GO:0003824">
    <property type="term" value="F:catalytic activity"/>
    <property type="evidence" value="ECO:0007669"/>
    <property type="project" value="InterPro"/>
</dbReference>
<gene>
    <name evidence="10" type="ORF">DWW24_07610</name>
    <name evidence="9" type="ORF">DWW57_01100</name>
    <name evidence="8" type="ORF">L0P03_15940</name>
</gene>
<sequence>MNNSISLRKRLGLELFRQKEQLIRQKHELHTLFWECTLRCNLACRHCGSDCKAISGQPDMPKEDFLKALDNITPQVDPHRVFIIFTGGEPLMRKDLEECGRACYRREYPWGLVTNGLLLSRQRLDRLLQAGLHSITVSLDGPEDAHNWLRRHPESFRRASQAIGMLSREKEIVWDVVSCINQQNIDTLPVFKEYLIELGVGQWRIFTIFPAGRAAQVPELQLSSSQFKKVLDFIRQTRQEGRIHVNFACEGFLGPYEAEVRDQFYRCHAGISVGSIRINGAISGCPSIRANYDQGNIYQDDFMEVWNNRFEKFRNREWARQGECADCNLFRYCEGNGMHLHDESGKLMTCHYHRL</sequence>
<name>A0A3D4Z8G3_9BACT</name>
<dbReference type="PANTHER" id="PTHR11228">
    <property type="entry name" value="RADICAL SAM DOMAIN PROTEIN"/>
    <property type="match status" value="1"/>
</dbReference>
<dbReference type="SFLD" id="SFLDG01067">
    <property type="entry name" value="SPASM/twitch_domain_containing"/>
    <property type="match status" value="1"/>
</dbReference>
<evidence type="ECO:0000313" key="10">
    <source>
        <dbReference type="EMBL" id="RGV27545.1"/>
    </source>
</evidence>
<dbReference type="InterPro" id="IPR013785">
    <property type="entry name" value="Aldolase_TIM"/>
</dbReference>
<dbReference type="Pfam" id="PF04055">
    <property type="entry name" value="Radical_SAM"/>
    <property type="match status" value="1"/>
</dbReference>
<evidence type="ECO:0000313" key="12">
    <source>
        <dbReference type="Proteomes" id="UP000284243"/>
    </source>
</evidence>
<dbReference type="GO" id="GO:0051539">
    <property type="term" value="F:4 iron, 4 sulfur cluster binding"/>
    <property type="evidence" value="ECO:0007669"/>
    <property type="project" value="UniProtKB-KW"/>
</dbReference>
<dbReference type="EMBL" id="QRYC01000001">
    <property type="protein sequence ID" value="RGU59024.1"/>
    <property type="molecule type" value="Genomic_DNA"/>
</dbReference>
<keyword evidence="3" id="KW-0949">S-adenosyl-L-methionine</keyword>
<dbReference type="SUPFAM" id="SSF102114">
    <property type="entry name" value="Radical SAM enzymes"/>
    <property type="match status" value="1"/>
</dbReference>
<keyword evidence="4" id="KW-0479">Metal-binding</keyword>
<evidence type="ECO:0000256" key="5">
    <source>
        <dbReference type="ARBA" id="ARBA00023004"/>
    </source>
</evidence>
<evidence type="ECO:0000256" key="3">
    <source>
        <dbReference type="ARBA" id="ARBA00022691"/>
    </source>
</evidence>
<dbReference type="EMBL" id="JAKNDN010000034">
    <property type="protein sequence ID" value="MCG4961325.1"/>
    <property type="molecule type" value="Genomic_DNA"/>
</dbReference>
<reference evidence="8" key="2">
    <citation type="submission" date="2022-01" db="EMBL/GenBank/DDBJ databases">
        <title>Collection of gut derived symbiotic bacterial strains cultured from healthy donors.</title>
        <authorList>
            <person name="Lin H."/>
            <person name="Kohout C."/>
            <person name="Waligurski E."/>
            <person name="Pamer E.G."/>
        </authorList>
    </citation>
    <scope>NUCLEOTIDE SEQUENCE</scope>
    <source>
        <strain evidence="8">DFI.1.149</strain>
    </source>
</reference>
<keyword evidence="2" id="KW-0004">4Fe-4S</keyword>
<protein>
    <submittedName>
        <fullName evidence="10">Radical SAM/SPASM domain-containing protein</fullName>
    </submittedName>
    <submittedName>
        <fullName evidence="8">TIGR04133 family radical SAM/SPASM protein</fullName>
    </submittedName>
</protein>
<dbReference type="InterPro" id="IPR023885">
    <property type="entry name" value="4Fe4S-binding_SPASM_dom"/>
</dbReference>
<comment type="caution">
    <text evidence="10">The sequence shown here is derived from an EMBL/GenBank/DDBJ whole genome shotgun (WGS) entry which is preliminary data.</text>
</comment>
<dbReference type="Proteomes" id="UP000283426">
    <property type="component" value="Unassembled WGS sequence"/>
</dbReference>
<feature type="domain" description="Radical SAM core" evidence="7">
    <location>
        <begin position="26"/>
        <end position="240"/>
    </location>
</feature>
<organism evidence="10 11">
    <name type="scientific">Odoribacter splanchnicus</name>
    <dbReference type="NCBI Taxonomy" id="28118"/>
    <lineage>
        <taxon>Bacteria</taxon>
        <taxon>Pseudomonadati</taxon>
        <taxon>Bacteroidota</taxon>
        <taxon>Bacteroidia</taxon>
        <taxon>Bacteroidales</taxon>
        <taxon>Odoribacteraceae</taxon>
        <taxon>Odoribacter</taxon>
    </lineage>
</organism>
<dbReference type="InterPro" id="IPR050377">
    <property type="entry name" value="Radical_SAM_PqqE_MftC-like"/>
</dbReference>
<evidence type="ECO:0000256" key="6">
    <source>
        <dbReference type="ARBA" id="ARBA00023014"/>
    </source>
</evidence>
<dbReference type="RefSeq" id="WP_013610946.1">
    <property type="nucleotide sequence ID" value="NZ_JABWDG010000015.1"/>
</dbReference>
<dbReference type="GO" id="GO:0046872">
    <property type="term" value="F:metal ion binding"/>
    <property type="evidence" value="ECO:0007669"/>
    <property type="project" value="UniProtKB-KW"/>
</dbReference>
<dbReference type="Pfam" id="PF13186">
    <property type="entry name" value="SPASM"/>
    <property type="match status" value="1"/>
</dbReference>
<dbReference type="AlphaFoldDB" id="A0A3D4Z8G3"/>
<dbReference type="Proteomes" id="UP001199750">
    <property type="component" value="Unassembled WGS sequence"/>
</dbReference>
<dbReference type="EMBL" id="QRYW01000013">
    <property type="protein sequence ID" value="RGV27545.1"/>
    <property type="molecule type" value="Genomic_DNA"/>
</dbReference>
<accession>A0A3D4Z8G3</accession>
<dbReference type="CDD" id="cd01335">
    <property type="entry name" value="Radical_SAM"/>
    <property type="match status" value="1"/>
</dbReference>
<keyword evidence="5" id="KW-0408">Iron</keyword>
<dbReference type="InterPro" id="IPR058240">
    <property type="entry name" value="rSAM_sf"/>
</dbReference>
<evidence type="ECO:0000313" key="11">
    <source>
        <dbReference type="Proteomes" id="UP000283426"/>
    </source>
</evidence>
<evidence type="ECO:0000313" key="9">
    <source>
        <dbReference type="EMBL" id="RGU59024.1"/>
    </source>
</evidence>